<dbReference type="OMA" id="GNTQPMA"/>
<dbReference type="Gene3D" id="1.10.10.60">
    <property type="entry name" value="Homeodomain-like"/>
    <property type="match status" value="1"/>
</dbReference>
<dbReference type="PANTHER" id="PTHR15381">
    <property type="entry name" value="CHONDROITIN SULFATE PROTEOGLYCAN 5 -RELATED"/>
    <property type="match status" value="1"/>
</dbReference>
<feature type="region of interest" description="Disordered" evidence="8">
    <location>
        <begin position="300"/>
        <end position="323"/>
    </location>
</feature>
<evidence type="ECO:0000256" key="2">
    <source>
        <dbReference type="ARBA" id="ARBA00022853"/>
    </source>
</evidence>
<dbReference type="InterPro" id="IPR001005">
    <property type="entry name" value="SANT/Myb"/>
</dbReference>
<dbReference type="Pfam" id="PF16495">
    <property type="entry name" value="SWIRM-assoc_1"/>
    <property type="match status" value="1"/>
</dbReference>
<evidence type="ECO:0000313" key="14">
    <source>
        <dbReference type="Proteomes" id="UP000015104"/>
    </source>
</evidence>
<dbReference type="Pfam" id="PF16496">
    <property type="entry name" value="SWIRM-assoc_2"/>
    <property type="match status" value="1"/>
</dbReference>
<keyword evidence="5" id="KW-0539">Nucleus</keyword>
<dbReference type="CDD" id="cd00167">
    <property type="entry name" value="SANT"/>
    <property type="match status" value="1"/>
</dbReference>
<dbReference type="InterPro" id="IPR017884">
    <property type="entry name" value="SANT_dom"/>
</dbReference>
<evidence type="ECO:0000256" key="1">
    <source>
        <dbReference type="ARBA" id="ARBA00004123"/>
    </source>
</evidence>
<dbReference type="GO" id="GO:0045202">
    <property type="term" value="C:synapse"/>
    <property type="evidence" value="ECO:0007669"/>
    <property type="project" value="TreeGrafter"/>
</dbReference>
<reference evidence="14" key="1">
    <citation type="submission" date="2011-08" db="EMBL/GenBank/DDBJ databases">
        <authorList>
            <person name="Rombauts S."/>
        </authorList>
    </citation>
    <scope>NUCLEOTIDE SEQUENCE</scope>
    <source>
        <strain evidence="14">London</strain>
    </source>
</reference>
<dbReference type="InterPro" id="IPR032450">
    <property type="entry name" value="SMARCC_N"/>
</dbReference>
<reference evidence="13" key="2">
    <citation type="submission" date="2015-06" db="UniProtKB">
        <authorList>
            <consortium name="EnsemblMetazoa"/>
        </authorList>
    </citation>
    <scope>IDENTIFICATION</scope>
</reference>
<gene>
    <name evidence="13" type="primary">107364428</name>
</gene>
<dbReference type="Pfam" id="PF04433">
    <property type="entry name" value="SWIRM"/>
    <property type="match status" value="1"/>
</dbReference>
<evidence type="ECO:0000256" key="7">
    <source>
        <dbReference type="SAM" id="Coils"/>
    </source>
</evidence>
<dbReference type="GO" id="GO:0006325">
    <property type="term" value="P:chromatin organization"/>
    <property type="evidence" value="ECO:0007669"/>
    <property type="project" value="UniProtKB-KW"/>
</dbReference>
<feature type="coiled-coil region" evidence="7">
    <location>
        <begin position="897"/>
        <end position="938"/>
    </location>
</feature>
<dbReference type="PROSITE" id="PS51293">
    <property type="entry name" value="SANT"/>
    <property type="match status" value="1"/>
</dbReference>
<evidence type="ECO:0000259" key="10">
    <source>
        <dbReference type="PROSITE" id="PS50934"/>
    </source>
</evidence>
<keyword evidence="4" id="KW-0804">Transcription</keyword>
<dbReference type="Proteomes" id="UP000015104">
    <property type="component" value="Unassembled WGS sequence"/>
</dbReference>
<evidence type="ECO:0000256" key="6">
    <source>
        <dbReference type="ARBA" id="ARBA00049655"/>
    </source>
</evidence>
<organism evidence="13 14">
    <name type="scientific">Tetranychus urticae</name>
    <name type="common">Two-spotted spider mite</name>
    <dbReference type="NCBI Taxonomy" id="32264"/>
    <lineage>
        <taxon>Eukaryota</taxon>
        <taxon>Metazoa</taxon>
        <taxon>Ecdysozoa</taxon>
        <taxon>Arthropoda</taxon>
        <taxon>Chelicerata</taxon>
        <taxon>Arachnida</taxon>
        <taxon>Acari</taxon>
        <taxon>Acariformes</taxon>
        <taxon>Trombidiformes</taxon>
        <taxon>Prostigmata</taxon>
        <taxon>Eleutherengona</taxon>
        <taxon>Raphignathae</taxon>
        <taxon>Tetranychoidea</taxon>
        <taxon>Tetranychidae</taxon>
        <taxon>Tetranychus</taxon>
    </lineage>
</organism>
<evidence type="ECO:0000256" key="5">
    <source>
        <dbReference type="ARBA" id="ARBA00023242"/>
    </source>
</evidence>
<comment type="similarity">
    <text evidence="6">Belongs to the SMARCC family.</text>
</comment>
<protein>
    <recommendedName>
        <fullName evidence="15">SWIRM domain-containing protein</fullName>
    </recommendedName>
</protein>
<dbReference type="InterPro" id="IPR036420">
    <property type="entry name" value="BRCT_dom_sf"/>
</dbReference>
<dbReference type="InterPro" id="IPR049898">
    <property type="entry name" value="MARR_BRCT_CHROMO"/>
</dbReference>
<dbReference type="GO" id="GO:0016514">
    <property type="term" value="C:SWI/SNF complex"/>
    <property type="evidence" value="ECO:0007669"/>
    <property type="project" value="UniProtKB-ARBA"/>
</dbReference>
<evidence type="ECO:0000256" key="3">
    <source>
        <dbReference type="ARBA" id="ARBA00023015"/>
    </source>
</evidence>
<dbReference type="InterPro" id="IPR007526">
    <property type="entry name" value="SWIRM"/>
</dbReference>
<evidence type="ECO:0000256" key="8">
    <source>
        <dbReference type="SAM" id="MobiDB-lite"/>
    </source>
</evidence>
<dbReference type="Pfam" id="PF16498">
    <property type="entry name" value="SWIRM-assoc_3"/>
    <property type="match status" value="1"/>
</dbReference>
<evidence type="ECO:0000256" key="4">
    <source>
        <dbReference type="ARBA" id="ARBA00023163"/>
    </source>
</evidence>
<feature type="region of interest" description="Disordered" evidence="8">
    <location>
        <begin position="816"/>
        <end position="843"/>
    </location>
</feature>
<dbReference type="OrthoDB" id="118550at2759"/>
<name>T1KIS4_TETUR</name>
<feature type="domain" description="Myb-like" evidence="9">
    <location>
        <begin position="622"/>
        <end position="664"/>
    </location>
</feature>
<proteinExistence type="inferred from homology"/>
<dbReference type="SUPFAM" id="SSF52113">
    <property type="entry name" value="BRCT domain"/>
    <property type="match status" value="1"/>
</dbReference>
<keyword evidence="14" id="KW-1185">Reference proteome</keyword>
<dbReference type="InterPro" id="IPR032448">
    <property type="entry name" value="SWIRM-assoc"/>
</dbReference>
<dbReference type="FunFam" id="1.10.10.10:FF:000020">
    <property type="entry name" value="SWI/SNF complex subunit SMARCC2 isoform c"/>
    <property type="match status" value="1"/>
</dbReference>
<dbReference type="InterPro" id="IPR036388">
    <property type="entry name" value="WH-like_DNA-bd_sf"/>
</dbReference>
<comment type="subcellular location">
    <subcellularLocation>
        <location evidence="1">Nucleus</location>
    </subcellularLocation>
</comment>
<evidence type="ECO:0000259" key="12">
    <source>
        <dbReference type="PROSITE" id="PS52032"/>
    </source>
</evidence>
<dbReference type="FunFam" id="1.10.10.60:FF:000014">
    <property type="entry name" value="SWI/SNF complex subunit SMARCC2 isoform C"/>
    <property type="match status" value="1"/>
</dbReference>
<evidence type="ECO:0000313" key="13">
    <source>
        <dbReference type="EnsemblMetazoa" id="tetur12g02390.1"/>
    </source>
</evidence>
<accession>T1KIS4</accession>
<dbReference type="STRING" id="32264.T1KIS4"/>
<dbReference type="SUPFAM" id="SSF46689">
    <property type="entry name" value="Homeodomain-like"/>
    <property type="match status" value="2"/>
</dbReference>
<dbReference type="eggNOG" id="KOG1279">
    <property type="taxonomic scope" value="Eukaryota"/>
</dbReference>
<dbReference type="PANTHER" id="PTHR15381:SF1">
    <property type="entry name" value="CHONDROITIN SULFATE PROTEOGLYCAN 5"/>
    <property type="match status" value="1"/>
</dbReference>
<dbReference type="SMART" id="SM00717">
    <property type="entry name" value="SANT"/>
    <property type="match status" value="1"/>
</dbReference>
<dbReference type="Gene3D" id="1.10.10.10">
    <property type="entry name" value="Winged helix-like DNA-binding domain superfamily/Winged helix DNA-binding domain"/>
    <property type="match status" value="1"/>
</dbReference>
<evidence type="ECO:0000259" key="11">
    <source>
        <dbReference type="PROSITE" id="PS51293"/>
    </source>
</evidence>
<dbReference type="Pfam" id="PF00249">
    <property type="entry name" value="Myb_DNA-binding"/>
    <property type="match status" value="1"/>
</dbReference>
<dbReference type="InterPro" id="IPR009057">
    <property type="entry name" value="Homeodomain-like_sf"/>
</dbReference>
<keyword evidence="7" id="KW-0175">Coiled coil</keyword>
<dbReference type="PROSITE" id="PS52032">
    <property type="entry name" value="MARR_BRCT_CHROMO"/>
    <property type="match status" value="1"/>
</dbReference>
<dbReference type="KEGG" id="tut:107364428"/>
<dbReference type="AlphaFoldDB" id="T1KIS4"/>
<dbReference type="EMBL" id="CAEY01000114">
    <property type="status" value="NOT_ANNOTATED_CDS"/>
    <property type="molecule type" value="Genomic_DNA"/>
</dbReference>
<dbReference type="GO" id="GO:0006355">
    <property type="term" value="P:regulation of DNA-templated transcription"/>
    <property type="evidence" value="ECO:0007669"/>
    <property type="project" value="UniProtKB-ARBA"/>
</dbReference>
<feature type="domain" description="Chromo" evidence="12">
    <location>
        <begin position="1"/>
        <end position="282"/>
    </location>
</feature>
<evidence type="ECO:0008006" key="15">
    <source>
        <dbReference type="Google" id="ProtNLM"/>
    </source>
</evidence>
<sequence>MTIKKRREGGADPKFFESPDIINGFDCVRQWLDKSIYSPYLLADPTSAKNLVTLVLGLIQFQEDNLGRSVSKPPMTRLPMKCILDTKPGGGLCHILGTMFKFKFDQGWRKFDLQATSKPKIDKNLEMLRQVEKVLFSAQQISTPIVYIRPDVDEKLSETLKDIVRRHRGTCVDSPLEATHIVHNLILPNKQPDDLCRPVAKNQSDKSALIHWLYTPDSYDSWLNDVDLTVDPDPPHSGIGQREVEARWLLDTDVYNEWMNEDDYEVIIVDNIPTHTKKRYTPAELIVQILPDETKDIRFRLTKRKRSPSPSSMDKKRRSRLSSFRTSFSGTDAFKRLNYKGLDEDYEDLTKDLADPLPEPNIQEVHLPKFVPGTRTTKDNELAPIKGGYLTELDSIDHDDKLGMSDFDLMRNQHYDSETLTIKIGDDDENDVNQASYIVIPSYSSWFDYKSIHPIEKRALTEFFNNSNKSKTPEVYLAYRNFMIDSYRINPTEYLTVTACRRSLVGDVCAIHRVHSFLELWGLINFHVDPEDRPNTMGPPTTSHFNIFVDTPEGLMPIAHPRSVSSVSAPQQVLSLDKEVRSETDKKAKTLLGDSFGLRMDQYEQRNAAYRHKGAATITREWDEQEILLLLEAIEMYKDDWNKVCEHVGSRTQDECILQFLRLPIEDPYLEDIGQPLPANYQSIPFSKSGNPIMSTIAFLASVVDPRIAASAAKAAINEFARLKDEASPQKLNDASSSFSSTGDNNFIKDPDISTCSGDGVRNSISVRPSSSSSSSCINFETFGDIKETLLTPKLEFDSSAKTENDFESVPKTGIKEEIHHNGDPRSDIKDEAFPNQTNKDGVIESEHIKDKSLKDSQISNAASSALGAAAIKAKHLAAIEERKIKAFVAMLVDTQLKKLQLKLKNFEEMEAMLDKEKETLEQQKQTLIQERQQFHMEQLKAAESRARLKAQTNVLEPTIDNISFQPIPQK</sequence>
<dbReference type="HOGENOM" id="CLU_004447_0_1_1"/>
<dbReference type="PROSITE" id="PS50934">
    <property type="entry name" value="SWIRM"/>
    <property type="match status" value="1"/>
</dbReference>
<feature type="domain" description="SANT" evidence="11">
    <location>
        <begin position="617"/>
        <end position="668"/>
    </location>
</feature>
<dbReference type="PROSITE" id="PS50090">
    <property type="entry name" value="MYB_LIKE"/>
    <property type="match status" value="1"/>
</dbReference>
<dbReference type="InterPro" id="IPR032451">
    <property type="entry name" value="SMARCC_C"/>
</dbReference>
<feature type="domain" description="SWIRM" evidence="10">
    <location>
        <begin position="438"/>
        <end position="535"/>
    </location>
</feature>
<dbReference type="EnsemblMetazoa" id="tetur12g02390.1">
    <property type="protein sequence ID" value="tetur12g02390.1"/>
    <property type="gene ID" value="tetur12g02390"/>
</dbReference>
<keyword evidence="3" id="KW-0805">Transcription regulation</keyword>
<feature type="compositionally biased region" description="Basic and acidic residues" evidence="8">
    <location>
        <begin position="816"/>
        <end position="833"/>
    </location>
</feature>
<dbReference type="GO" id="GO:0048858">
    <property type="term" value="P:cell projection morphogenesis"/>
    <property type="evidence" value="ECO:0007669"/>
    <property type="project" value="TreeGrafter"/>
</dbReference>
<keyword evidence="2" id="KW-0156">Chromatin regulator</keyword>
<evidence type="ECO:0000259" key="9">
    <source>
        <dbReference type="PROSITE" id="PS50090"/>
    </source>
</evidence>